<protein>
    <recommendedName>
        <fullName evidence="8">IclR family transcriptional regulator</fullName>
    </recommendedName>
</protein>
<keyword evidence="1" id="KW-0805">Transcription regulation</keyword>
<dbReference type="InterPro" id="IPR005471">
    <property type="entry name" value="Tscrpt_reg_IclR_N"/>
</dbReference>
<comment type="caution">
    <text evidence="6">The sequence shown here is derived from an EMBL/GenBank/DDBJ whole genome shotgun (WGS) entry which is preliminary data.</text>
</comment>
<dbReference type="PANTHER" id="PTHR30136">
    <property type="entry name" value="HELIX-TURN-HELIX TRANSCRIPTIONAL REGULATOR, ICLR FAMILY"/>
    <property type="match status" value="1"/>
</dbReference>
<evidence type="ECO:0000256" key="3">
    <source>
        <dbReference type="ARBA" id="ARBA00023163"/>
    </source>
</evidence>
<organism evidence="6 7">
    <name type="scientific">Veronia nyctiphanis</name>
    <dbReference type="NCBI Taxonomy" id="1278244"/>
    <lineage>
        <taxon>Bacteria</taxon>
        <taxon>Pseudomonadati</taxon>
        <taxon>Pseudomonadota</taxon>
        <taxon>Gammaproteobacteria</taxon>
        <taxon>Vibrionales</taxon>
        <taxon>Vibrionaceae</taxon>
        <taxon>Veronia</taxon>
    </lineage>
</organism>
<dbReference type="Gene3D" id="3.30.450.40">
    <property type="match status" value="1"/>
</dbReference>
<dbReference type="InterPro" id="IPR036388">
    <property type="entry name" value="WH-like_DNA-bd_sf"/>
</dbReference>
<dbReference type="SMART" id="SM00346">
    <property type="entry name" value="HTH_ICLR"/>
    <property type="match status" value="1"/>
</dbReference>
<dbReference type="Pfam" id="PF01614">
    <property type="entry name" value="IclR_C"/>
    <property type="match status" value="1"/>
</dbReference>
<dbReference type="RefSeq" id="WP_129124324.1">
    <property type="nucleotide sequence ID" value="NZ_PEIB01000054.1"/>
</dbReference>
<dbReference type="GO" id="GO:0003677">
    <property type="term" value="F:DNA binding"/>
    <property type="evidence" value="ECO:0007669"/>
    <property type="project" value="UniProtKB-KW"/>
</dbReference>
<dbReference type="AlphaFoldDB" id="A0A4Q0YFY5"/>
<name>A0A4Q0YFY5_9GAMM</name>
<keyword evidence="3" id="KW-0804">Transcription</keyword>
<dbReference type="PROSITE" id="PS51078">
    <property type="entry name" value="ICLR_ED"/>
    <property type="match status" value="1"/>
</dbReference>
<accession>A0A4Q0YFY5</accession>
<dbReference type="EMBL" id="PEIB01000054">
    <property type="protein sequence ID" value="RXJ69487.1"/>
    <property type="molecule type" value="Genomic_DNA"/>
</dbReference>
<dbReference type="OrthoDB" id="9807558at2"/>
<dbReference type="GO" id="GO:0045892">
    <property type="term" value="P:negative regulation of DNA-templated transcription"/>
    <property type="evidence" value="ECO:0007669"/>
    <property type="project" value="TreeGrafter"/>
</dbReference>
<dbReference type="InterPro" id="IPR014757">
    <property type="entry name" value="Tscrpt_reg_IclR_C"/>
</dbReference>
<evidence type="ECO:0000313" key="7">
    <source>
        <dbReference type="Proteomes" id="UP000290287"/>
    </source>
</evidence>
<evidence type="ECO:0000256" key="1">
    <source>
        <dbReference type="ARBA" id="ARBA00023015"/>
    </source>
</evidence>
<evidence type="ECO:0000256" key="2">
    <source>
        <dbReference type="ARBA" id="ARBA00023125"/>
    </source>
</evidence>
<proteinExistence type="predicted"/>
<dbReference type="Proteomes" id="UP000290287">
    <property type="component" value="Unassembled WGS sequence"/>
</dbReference>
<dbReference type="Pfam" id="PF09339">
    <property type="entry name" value="HTH_IclR"/>
    <property type="match status" value="1"/>
</dbReference>
<dbReference type="GO" id="GO:0003700">
    <property type="term" value="F:DNA-binding transcription factor activity"/>
    <property type="evidence" value="ECO:0007669"/>
    <property type="project" value="TreeGrafter"/>
</dbReference>
<reference evidence="6 7" key="1">
    <citation type="submission" date="2017-10" db="EMBL/GenBank/DDBJ databases">
        <title>Nyctiphanis sp. nov., isolated from the stomach of the euphausiid Nyctiphanes simplex (Hansen, 1911) in the Gulf of California.</title>
        <authorList>
            <person name="Gomez-Gil B."/>
            <person name="Aguilar-Mendez M."/>
            <person name="Lopez-Cortes A."/>
            <person name="Gomez-Gutierrez J."/>
            <person name="Roque A."/>
            <person name="Lang E."/>
            <person name="Gonzalez-Castillo A."/>
        </authorList>
    </citation>
    <scope>NUCLEOTIDE SEQUENCE [LARGE SCALE GENOMIC DNA]</scope>
    <source>
        <strain evidence="6 7">CAIM 600</strain>
    </source>
</reference>
<dbReference type="InterPro" id="IPR050707">
    <property type="entry name" value="HTH_MetabolicPath_Reg"/>
</dbReference>
<feature type="domain" description="HTH iclR-type" evidence="4">
    <location>
        <begin position="5"/>
        <end position="66"/>
    </location>
</feature>
<evidence type="ECO:0008006" key="8">
    <source>
        <dbReference type="Google" id="ProtNLM"/>
    </source>
</evidence>
<dbReference type="SUPFAM" id="SSF46785">
    <property type="entry name" value="Winged helix' DNA-binding domain"/>
    <property type="match status" value="1"/>
</dbReference>
<dbReference type="SUPFAM" id="SSF55781">
    <property type="entry name" value="GAF domain-like"/>
    <property type="match status" value="1"/>
</dbReference>
<dbReference type="PROSITE" id="PS51077">
    <property type="entry name" value="HTH_ICLR"/>
    <property type="match status" value="1"/>
</dbReference>
<dbReference type="InterPro" id="IPR036390">
    <property type="entry name" value="WH_DNA-bd_sf"/>
</dbReference>
<dbReference type="InterPro" id="IPR029016">
    <property type="entry name" value="GAF-like_dom_sf"/>
</dbReference>
<evidence type="ECO:0000259" key="5">
    <source>
        <dbReference type="PROSITE" id="PS51078"/>
    </source>
</evidence>
<evidence type="ECO:0000259" key="4">
    <source>
        <dbReference type="PROSITE" id="PS51077"/>
    </source>
</evidence>
<sequence>MVKSIQSLQRGLDVLDLIKSRSAVTLTDLHRDSGLSKATLLRILQTLQESGWVTRDPKGFSYSIDSARAFGHQPPTLEDDVISPVMASLHKILSWPSDIAVRDGLSMRIVESTRSSAPFVLNRDAVGYRPAFLYSAVGRTYLAFCSESERDDIINGLKSKGGKEGRLVSDKQWLDRIISDTATNGYGQRVPGYWGVASTEGRKIEAIAVPVIHKGKVIACLSAAWPENSVDLNEIRDSILPNLNDAASRLSEKLKLPI</sequence>
<feature type="domain" description="IclR-ED" evidence="5">
    <location>
        <begin position="66"/>
        <end position="256"/>
    </location>
</feature>
<gene>
    <name evidence="6" type="ORF">CS022_23725</name>
</gene>
<dbReference type="PANTHER" id="PTHR30136:SF23">
    <property type="entry name" value="DNA-BINDING TRANSCRIPTIONAL ACTIVATOR MHPR"/>
    <property type="match status" value="1"/>
</dbReference>
<keyword evidence="7" id="KW-1185">Reference proteome</keyword>
<dbReference type="Gene3D" id="1.10.10.10">
    <property type="entry name" value="Winged helix-like DNA-binding domain superfamily/Winged helix DNA-binding domain"/>
    <property type="match status" value="1"/>
</dbReference>
<evidence type="ECO:0000313" key="6">
    <source>
        <dbReference type="EMBL" id="RXJ69487.1"/>
    </source>
</evidence>
<keyword evidence="2" id="KW-0238">DNA-binding</keyword>